<feature type="non-terminal residue" evidence="2">
    <location>
        <position position="69"/>
    </location>
</feature>
<evidence type="ECO:0000313" key="2">
    <source>
        <dbReference type="EMBL" id="MCE2055869.1"/>
    </source>
</evidence>
<sequence>MAAMREVLRGFPRPSQDGALSSVIATNIEALQDTVASLDQAYVEIQADLEAKKRKLWSQDKLFMQILKG</sequence>
<gene>
    <name evidence="2" type="ORF">HAX54_043621</name>
</gene>
<evidence type="ECO:0000313" key="3">
    <source>
        <dbReference type="Proteomes" id="UP000823775"/>
    </source>
</evidence>
<evidence type="ECO:0000256" key="1">
    <source>
        <dbReference type="SAM" id="Coils"/>
    </source>
</evidence>
<keyword evidence="3" id="KW-1185">Reference proteome</keyword>
<comment type="caution">
    <text evidence="2">The sequence shown here is derived from an EMBL/GenBank/DDBJ whole genome shotgun (WGS) entry which is preliminary data.</text>
</comment>
<accession>A0ABS8W5I3</accession>
<name>A0ABS8W5I3_DATST</name>
<keyword evidence="1" id="KW-0175">Coiled coil</keyword>
<dbReference type="EMBL" id="JACEIK010006542">
    <property type="protein sequence ID" value="MCE2055869.1"/>
    <property type="molecule type" value="Genomic_DNA"/>
</dbReference>
<protein>
    <submittedName>
        <fullName evidence="2">Uncharacterized protein</fullName>
    </submittedName>
</protein>
<feature type="coiled-coil region" evidence="1">
    <location>
        <begin position="28"/>
        <end position="55"/>
    </location>
</feature>
<dbReference type="Proteomes" id="UP000823775">
    <property type="component" value="Unassembled WGS sequence"/>
</dbReference>
<proteinExistence type="predicted"/>
<reference evidence="2 3" key="1">
    <citation type="journal article" date="2021" name="BMC Genomics">
        <title>Datura genome reveals duplications of psychoactive alkaloid biosynthetic genes and high mutation rate following tissue culture.</title>
        <authorList>
            <person name="Rajewski A."/>
            <person name="Carter-House D."/>
            <person name="Stajich J."/>
            <person name="Litt A."/>
        </authorList>
    </citation>
    <scope>NUCLEOTIDE SEQUENCE [LARGE SCALE GENOMIC DNA]</scope>
    <source>
        <strain evidence="2">AR-01</strain>
    </source>
</reference>
<organism evidence="2 3">
    <name type="scientific">Datura stramonium</name>
    <name type="common">Jimsonweed</name>
    <name type="synonym">Common thornapple</name>
    <dbReference type="NCBI Taxonomy" id="4076"/>
    <lineage>
        <taxon>Eukaryota</taxon>
        <taxon>Viridiplantae</taxon>
        <taxon>Streptophyta</taxon>
        <taxon>Embryophyta</taxon>
        <taxon>Tracheophyta</taxon>
        <taxon>Spermatophyta</taxon>
        <taxon>Magnoliopsida</taxon>
        <taxon>eudicotyledons</taxon>
        <taxon>Gunneridae</taxon>
        <taxon>Pentapetalae</taxon>
        <taxon>asterids</taxon>
        <taxon>lamiids</taxon>
        <taxon>Solanales</taxon>
        <taxon>Solanaceae</taxon>
        <taxon>Solanoideae</taxon>
        <taxon>Datureae</taxon>
        <taxon>Datura</taxon>
    </lineage>
</organism>